<feature type="domain" description="GGDEF" evidence="2">
    <location>
        <begin position="206"/>
        <end position="341"/>
    </location>
</feature>
<dbReference type="EC" id="2.7.7.65" evidence="1"/>
<proteinExistence type="predicted"/>
<keyword evidence="4" id="KW-1185">Reference proteome</keyword>
<reference evidence="3 4" key="1">
    <citation type="submission" date="2019-06" db="EMBL/GenBank/DDBJ databases">
        <authorList>
            <person name="Li M."/>
        </authorList>
    </citation>
    <scope>NUCLEOTIDE SEQUENCE [LARGE SCALE GENOMIC DNA]</scope>
    <source>
        <strain evidence="3 4">BGMRC6574</strain>
    </source>
</reference>
<dbReference type="PROSITE" id="PS50887">
    <property type="entry name" value="GGDEF"/>
    <property type="match status" value="1"/>
</dbReference>
<evidence type="ECO:0000313" key="4">
    <source>
        <dbReference type="Proteomes" id="UP000320314"/>
    </source>
</evidence>
<dbReference type="EMBL" id="VHLH01000001">
    <property type="protein sequence ID" value="TPW32888.1"/>
    <property type="molecule type" value="Genomic_DNA"/>
</dbReference>
<accession>A0A506UHW3</accession>
<dbReference type="InterPro" id="IPR050469">
    <property type="entry name" value="Diguanylate_Cyclase"/>
</dbReference>
<evidence type="ECO:0000313" key="3">
    <source>
        <dbReference type="EMBL" id="TPW32888.1"/>
    </source>
</evidence>
<dbReference type="Pfam" id="PF00990">
    <property type="entry name" value="GGDEF"/>
    <property type="match status" value="1"/>
</dbReference>
<sequence length="355" mass="38719">MANAKYTVKGDSGIGPRVLQTLSDMNLSAIPRNYELVYEAHSGNNPELARALAKFDGNPTQADLDHLGETALEGHNRFSMVRSAQKKMSSQLESVLGLLRREQQSLGAYGSILEKAQDQIGALAATDSNLLRAMVSTLSEATDETMDKGKAIADSVTAHSIEIEDVRQELETYKRIANTDKLTRLANRRAFDEIMADLFAMPGRTADATLILIDIDHFKHLNDSYGHPVGDRVLSILASVMRNQTPHGCVLARTGGEEFAIVTNGLDEEASDALAESVRRAVETTPLQNRKTGTNYGPVTVSLGVCAGTLARDAEDLYRKCDATLYAAKAEGRNRVRRYRHVPHGASGGARTMYR</sequence>
<name>A0A506UHW3_9HYPH</name>
<dbReference type="NCBIfam" id="TIGR00254">
    <property type="entry name" value="GGDEF"/>
    <property type="match status" value="1"/>
</dbReference>
<evidence type="ECO:0000256" key="1">
    <source>
        <dbReference type="ARBA" id="ARBA00012528"/>
    </source>
</evidence>
<evidence type="ECO:0000259" key="2">
    <source>
        <dbReference type="PROSITE" id="PS50887"/>
    </source>
</evidence>
<dbReference type="Proteomes" id="UP000320314">
    <property type="component" value="Unassembled WGS sequence"/>
</dbReference>
<comment type="caution">
    <text evidence="3">The sequence shown here is derived from an EMBL/GenBank/DDBJ whole genome shotgun (WGS) entry which is preliminary data.</text>
</comment>
<dbReference type="Gene3D" id="3.30.70.270">
    <property type="match status" value="1"/>
</dbReference>
<dbReference type="GO" id="GO:0043709">
    <property type="term" value="P:cell adhesion involved in single-species biofilm formation"/>
    <property type="evidence" value="ECO:0007669"/>
    <property type="project" value="TreeGrafter"/>
</dbReference>
<dbReference type="InterPro" id="IPR000160">
    <property type="entry name" value="GGDEF_dom"/>
</dbReference>
<dbReference type="InterPro" id="IPR043128">
    <property type="entry name" value="Rev_trsase/Diguanyl_cyclase"/>
</dbReference>
<protein>
    <recommendedName>
        <fullName evidence="1">diguanylate cyclase</fullName>
        <ecNumber evidence="1">2.7.7.65</ecNumber>
    </recommendedName>
</protein>
<dbReference type="SMART" id="SM00267">
    <property type="entry name" value="GGDEF"/>
    <property type="match status" value="1"/>
</dbReference>
<dbReference type="SUPFAM" id="SSF55073">
    <property type="entry name" value="Nucleotide cyclase"/>
    <property type="match status" value="1"/>
</dbReference>
<dbReference type="GO" id="GO:0005886">
    <property type="term" value="C:plasma membrane"/>
    <property type="evidence" value="ECO:0007669"/>
    <property type="project" value="TreeGrafter"/>
</dbReference>
<dbReference type="PANTHER" id="PTHR45138">
    <property type="entry name" value="REGULATORY COMPONENTS OF SENSORY TRANSDUCTION SYSTEM"/>
    <property type="match status" value="1"/>
</dbReference>
<dbReference type="OrthoDB" id="9812260at2"/>
<dbReference type="PANTHER" id="PTHR45138:SF2">
    <property type="entry name" value="DIGUANYLATE CYCLASE VDCA"/>
    <property type="match status" value="1"/>
</dbReference>
<gene>
    <name evidence="3" type="ORF">FJU11_01305</name>
</gene>
<dbReference type="CDD" id="cd01949">
    <property type="entry name" value="GGDEF"/>
    <property type="match status" value="1"/>
</dbReference>
<dbReference type="FunFam" id="3.30.70.270:FF:000001">
    <property type="entry name" value="Diguanylate cyclase domain protein"/>
    <property type="match status" value="1"/>
</dbReference>
<organism evidence="3 4">
    <name type="scientific">Pararhizobium mangrovi</name>
    <dbReference type="NCBI Taxonomy" id="2590452"/>
    <lineage>
        <taxon>Bacteria</taxon>
        <taxon>Pseudomonadati</taxon>
        <taxon>Pseudomonadota</taxon>
        <taxon>Alphaproteobacteria</taxon>
        <taxon>Hyphomicrobiales</taxon>
        <taxon>Rhizobiaceae</taxon>
        <taxon>Rhizobium/Agrobacterium group</taxon>
        <taxon>Pararhizobium</taxon>
    </lineage>
</organism>
<dbReference type="AlphaFoldDB" id="A0A506UHW3"/>
<dbReference type="GO" id="GO:0052621">
    <property type="term" value="F:diguanylate cyclase activity"/>
    <property type="evidence" value="ECO:0007669"/>
    <property type="project" value="UniProtKB-EC"/>
</dbReference>
<dbReference type="GO" id="GO:1902201">
    <property type="term" value="P:negative regulation of bacterial-type flagellum-dependent cell motility"/>
    <property type="evidence" value="ECO:0007669"/>
    <property type="project" value="TreeGrafter"/>
</dbReference>
<dbReference type="InterPro" id="IPR029787">
    <property type="entry name" value="Nucleotide_cyclase"/>
</dbReference>